<dbReference type="Pfam" id="PF01527">
    <property type="entry name" value="HTH_Tnp_1"/>
    <property type="match status" value="1"/>
</dbReference>
<sequence>MKRSRFSEEQIIGILKEHQAGLGAKELCRKHGISDATFYKWRSRYGGMEVSDARRLKALEAENAKLKKMLAEQMLDVATLKEMPGKKLLRPGSRRRAVDWAMKEKSYSQRRACALAGIDPRVYRRQLVRPEDGELRKRLRELSGERRRFGYRRLHILLRREGWALNWKKLYRLYREEGLTARKRGGRKRALGTRAPMAIPQGPNQRWSLDFVSDSLSDGRRFRILCVIDDFSRECLATVVDTSLTGHRVARELDRIAEVRGHPCMVVSDNGTELTSNAILKWQEDHKVEWHYIAPGKPMQNGFVESFNGRLRDECLNEHLFANLRHARELISAWRDDYNHHRPHTSLDGLTPWEYHQRSVEDQTLNRANL</sequence>
<dbReference type="Pfam" id="PF13683">
    <property type="entry name" value="rve_3"/>
    <property type="match status" value="1"/>
</dbReference>
<evidence type="ECO:0000313" key="2">
    <source>
        <dbReference type="EMBL" id="MCT4373675.1"/>
    </source>
</evidence>
<dbReference type="InterPro" id="IPR025948">
    <property type="entry name" value="HTH-like_dom"/>
</dbReference>
<organism evidence="3">
    <name type="scientific">Alloyangia mangrovi</name>
    <dbReference type="NCBI Taxonomy" id="1779329"/>
    <lineage>
        <taxon>Bacteria</taxon>
        <taxon>Pseudomonadati</taxon>
        <taxon>Pseudomonadota</taxon>
        <taxon>Alphaproteobacteria</taxon>
        <taxon>Rhodobacterales</taxon>
        <taxon>Roseobacteraceae</taxon>
        <taxon>Alloyangia</taxon>
    </lineage>
</organism>
<evidence type="ECO:0000313" key="4">
    <source>
        <dbReference type="Proteomes" id="UP000217448"/>
    </source>
</evidence>
<gene>
    <name evidence="2" type="ORF">CLG85_026640</name>
    <name evidence="3" type="ORF">CLG85_15020</name>
</gene>
<dbReference type="PANTHER" id="PTHR47515:SF1">
    <property type="entry name" value="BLR2054 PROTEIN"/>
    <property type="match status" value="1"/>
</dbReference>
<evidence type="ECO:0000259" key="1">
    <source>
        <dbReference type="PROSITE" id="PS50994"/>
    </source>
</evidence>
<dbReference type="EMBL" id="NTHN02000139">
    <property type="protein sequence ID" value="MCT4373675.1"/>
    <property type="molecule type" value="Genomic_DNA"/>
</dbReference>
<dbReference type="RefSeq" id="WP_095882986.1">
    <property type="nucleotide sequence ID" value="NZ_NTHN02000139.1"/>
</dbReference>
<protein>
    <submittedName>
        <fullName evidence="3">IS3 family transposase</fullName>
    </submittedName>
</protein>
<dbReference type="OrthoDB" id="9813285at2"/>
<dbReference type="EMBL" id="NTHN01000243">
    <property type="protein sequence ID" value="PBD18388.1"/>
    <property type="molecule type" value="Genomic_DNA"/>
</dbReference>
<dbReference type="NCBIfam" id="NF033516">
    <property type="entry name" value="transpos_IS3"/>
    <property type="match status" value="1"/>
</dbReference>
<dbReference type="InterPro" id="IPR036397">
    <property type="entry name" value="RNaseH_sf"/>
</dbReference>
<dbReference type="AlphaFoldDB" id="A0A2A3JTE9"/>
<dbReference type="InterPro" id="IPR012337">
    <property type="entry name" value="RNaseH-like_sf"/>
</dbReference>
<proteinExistence type="predicted"/>
<dbReference type="PANTHER" id="PTHR47515">
    <property type="entry name" value="LOW CALCIUM RESPONSE LOCUS PROTEIN T"/>
    <property type="match status" value="1"/>
</dbReference>
<dbReference type="SUPFAM" id="SSF53098">
    <property type="entry name" value="Ribonuclease H-like"/>
    <property type="match status" value="1"/>
</dbReference>
<comment type="caution">
    <text evidence="3">The sequence shown here is derived from an EMBL/GenBank/DDBJ whole genome shotgun (WGS) entry which is preliminary data.</text>
</comment>
<dbReference type="InterPro" id="IPR001584">
    <property type="entry name" value="Integrase_cat-core"/>
</dbReference>
<dbReference type="InterPro" id="IPR048020">
    <property type="entry name" value="Transpos_IS3"/>
</dbReference>
<dbReference type="GO" id="GO:0006313">
    <property type="term" value="P:DNA transposition"/>
    <property type="evidence" value="ECO:0007669"/>
    <property type="project" value="InterPro"/>
</dbReference>
<dbReference type="GO" id="GO:0003677">
    <property type="term" value="F:DNA binding"/>
    <property type="evidence" value="ECO:0007669"/>
    <property type="project" value="InterPro"/>
</dbReference>
<dbReference type="InterPro" id="IPR009057">
    <property type="entry name" value="Homeodomain-like_sf"/>
</dbReference>
<evidence type="ECO:0000313" key="3">
    <source>
        <dbReference type="EMBL" id="PBD18388.1"/>
    </source>
</evidence>
<dbReference type="Proteomes" id="UP000217448">
    <property type="component" value="Unassembled WGS sequence"/>
</dbReference>
<dbReference type="GO" id="GO:0004803">
    <property type="term" value="F:transposase activity"/>
    <property type="evidence" value="ECO:0007669"/>
    <property type="project" value="InterPro"/>
</dbReference>
<reference evidence="3" key="1">
    <citation type="submission" date="2017-09" db="EMBL/GenBank/DDBJ databases">
        <title>Yangia sp. SAOS 153D whole genome sequencing.</title>
        <authorList>
            <person name="Verma A."/>
            <person name="Krishnamurthi S."/>
        </authorList>
    </citation>
    <scope>NUCLEOTIDE SEQUENCE [LARGE SCALE GENOMIC DNA]</scope>
    <source>
        <strain evidence="3">SAOS 153D</strain>
    </source>
</reference>
<reference evidence="4" key="2">
    <citation type="submission" date="2023-07" db="EMBL/GenBank/DDBJ databases">
        <title>Yangia mangrovi SAOS 153D genome.</title>
        <authorList>
            <person name="Verma A."/>
            <person name="Pal Y."/>
            <person name="Sundharam S."/>
            <person name="Bisht B."/>
            <person name="Srinivasan K."/>
        </authorList>
    </citation>
    <scope>NUCLEOTIDE SEQUENCE [LARGE SCALE GENOMIC DNA]</scope>
    <source>
        <strain evidence="4">SAOS 153D</strain>
    </source>
</reference>
<dbReference type="InterPro" id="IPR002514">
    <property type="entry name" value="Transposase_8"/>
</dbReference>
<dbReference type="SUPFAM" id="SSF46689">
    <property type="entry name" value="Homeodomain-like"/>
    <property type="match status" value="1"/>
</dbReference>
<dbReference type="GO" id="GO:0015074">
    <property type="term" value="P:DNA integration"/>
    <property type="evidence" value="ECO:0007669"/>
    <property type="project" value="InterPro"/>
</dbReference>
<dbReference type="PROSITE" id="PS50994">
    <property type="entry name" value="INTEGRASE"/>
    <property type="match status" value="1"/>
</dbReference>
<name>A0A2A3JTE9_9RHOB</name>
<keyword evidence="4" id="KW-1185">Reference proteome</keyword>
<dbReference type="Gene3D" id="3.30.420.10">
    <property type="entry name" value="Ribonuclease H-like superfamily/Ribonuclease H"/>
    <property type="match status" value="1"/>
</dbReference>
<dbReference type="Pfam" id="PF13276">
    <property type="entry name" value="HTH_21"/>
    <property type="match status" value="1"/>
</dbReference>
<feature type="domain" description="Integrase catalytic" evidence="1">
    <location>
        <begin position="199"/>
        <end position="360"/>
    </location>
</feature>
<accession>A0A2A3JTE9</accession>
<reference evidence="2" key="3">
    <citation type="submission" date="2024-05" db="EMBL/GenBank/DDBJ databases">
        <title>Yangia mangrovi SAOS 153D genome.</title>
        <authorList>
            <person name="Verma A."/>
            <person name="Pal Y."/>
            <person name="Sundharam S."/>
            <person name="Bisht B."/>
            <person name="Srinivasan K."/>
        </authorList>
    </citation>
    <scope>NUCLEOTIDE SEQUENCE</scope>
    <source>
        <strain evidence="2">SAOS 153D</strain>
    </source>
</reference>